<dbReference type="Pfam" id="PF01640">
    <property type="entry name" value="Peptidase_C10"/>
    <property type="match status" value="1"/>
</dbReference>
<dbReference type="EMBL" id="FQZN01000016">
    <property type="protein sequence ID" value="SHJ14451.1"/>
    <property type="molecule type" value="Genomic_DNA"/>
</dbReference>
<dbReference type="Proteomes" id="UP000184192">
    <property type="component" value="Unassembled WGS sequence"/>
</dbReference>
<dbReference type="GO" id="GO:0008234">
    <property type="term" value="F:cysteine-type peptidase activity"/>
    <property type="evidence" value="ECO:0007669"/>
    <property type="project" value="UniProtKB-KW"/>
</dbReference>
<keyword evidence="3 7" id="KW-0732">Signal</keyword>
<evidence type="ECO:0000256" key="3">
    <source>
        <dbReference type="ARBA" id="ARBA00022729"/>
    </source>
</evidence>
<reference evidence="10" key="1">
    <citation type="submission" date="2016-11" db="EMBL/GenBank/DDBJ databases">
        <authorList>
            <person name="Varghese N."/>
            <person name="Submissions S."/>
        </authorList>
    </citation>
    <scope>NUCLEOTIDE SEQUENCE [LARGE SCALE GENOMIC DNA]</scope>
    <source>
        <strain evidence="10">DSM 26884</strain>
    </source>
</reference>
<keyword evidence="2" id="KW-0645">Protease</keyword>
<name>A0A1M6GWV2_9BACE</name>
<feature type="active site" description="Proton acceptor" evidence="6">
    <location>
        <position position="296"/>
    </location>
</feature>
<keyword evidence="5" id="KW-0788">Thiol protease</keyword>
<protein>
    <submittedName>
        <fullName evidence="9">Leucine rich repeat-containing protein</fullName>
    </submittedName>
</protein>
<feature type="active site" description="Nucleophile" evidence="6">
    <location>
        <position position="164"/>
    </location>
</feature>
<dbReference type="InterPro" id="IPR032675">
    <property type="entry name" value="LRR_dom_sf"/>
</dbReference>
<dbReference type="SUPFAM" id="SSF54001">
    <property type="entry name" value="Cysteine proteinases"/>
    <property type="match status" value="1"/>
</dbReference>
<dbReference type="eggNOG" id="COG3209">
    <property type="taxonomic scope" value="Bacteria"/>
</dbReference>
<feature type="chain" id="PRO_5012657939" evidence="7">
    <location>
        <begin position="24"/>
        <end position="1888"/>
    </location>
</feature>
<dbReference type="Gene3D" id="3.80.10.10">
    <property type="entry name" value="Ribonuclease Inhibitor"/>
    <property type="match status" value="3"/>
</dbReference>
<dbReference type="PANTHER" id="PTHR45661">
    <property type="entry name" value="SURFACE ANTIGEN"/>
    <property type="match status" value="1"/>
</dbReference>
<dbReference type="Gene3D" id="3.30.910.30">
    <property type="entry name" value="Peptidase C10 family"/>
    <property type="match status" value="1"/>
</dbReference>
<dbReference type="Gene3D" id="3.90.70.50">
    <property type="entry name" value="Peptidase C10, streptopain"/>
    <property type="match status" value="1"/>
</dbReference>
<dbReference type="GO" id="GO:0006508">
    <property type="term" value="P:proteolysis"/>
    <property type="evidence" value="ECO:0007669"/>
    <property type="project" value="UniProtKB-KW"/>
</dbReference>
<dbReference type="InterPro" id="IPR053139">
    <property type="entry name" value="Surface_bspA-like"/>
</dbReference>
<dbReference type="InterPro" id="IPR026906">
    <property type="entry name" value="LRR_5"/>
</dbReference>
<dbReference type="PRINTS" id="PR00797">
    <property type="entry name" value="STREPTOPAIN"/>
</dbReference>
<dbReference type="InterPro" id="IPR025896">
    <property type="entry name" value="Spi_Prtas-inh"/>
</dbReference>
<sequence>MLKQFFKMLLLLVCASVPCNIHAKVLTPEEAAKIATDFFSAGNVSRLSNIDALQLVRTSKKSDGTPVYYVFNAKNGRGFIIISADDKAIPVVGYSYDSSFVTDNVSDVTITVLNNAVKPVKSNSVEIRKRVNTRTSSTKLIKTPEWSQEAPFNAQIPNHRLVGCVGTAMATVMKYHNHPSKGNGSLDGTNFNVQYAWNNMRTDNYRSGYSADEAEAVSTLMAHCAVSIKTNFGMSGSSAFEVRVPAALISYFGYDPGVSYKKRSETDRTTWDAIIVNEINENRPVIYSGQDMSVGHAFVCDGYEMRGSVPYFHINWGWGGSANGYFSSDALNPTVSTSHSFNDQTTIIYNIKPAESSASWSPVHITSDERQIGMTSDVTDIDAGTKFTVRAGAFKNVSYENFSGKIAVALFSSDGKLKQLLNSGKGLTLQSMQIMTPRLYSDFECSVPAGTDIAADDIIRMVTMSGNGSTEWLPVTGDLITINEIKAKNNIIPYFSIDIPSSVDGALISDADSKVIKGRDYSFKVVATSPDKVVTVKANGFILTPVSENIYTISNVTSDQQIRIIVQAAEDVVNKRNLWVTAGELGNLISETDAGTIKELALYGTIDVRDFTFIRERMKLTTLDISNVNIVANGSNPANAIPTKAFSGYGSLQRIELPKNLSTLKNGCFNATGLRKIEIPASVSNYEYNIFLNCSHLSEVIVRRQSPAWVNWCVFTGTPKSKLVVPIGAATAYRSKENWQDFKNIVEENPISPSSYMVALQETEGVKITPDSDNLEVAAGSAFSFTIETDNRFGDAKMEVYANTTKLSAEANGHYTATINANTLIHANFIYPTPTIGESSWKLTNSRGGVGLATDVINVIAGKSFAIRANALAIPKDDAAMFYAAVLTDASGAIKEFISPVFNNSSTNYGDLPCTFNCLVKETSVREGNLVRIATSYNKKNWRLVKGDNVKDSIKAIGNEVIYHKVTMPSTVQGATIQGAIDQIVHGMDFSCKIMPVSVADAITVSVNGKIVADRVGVAQIKVESVREDLDIAIQVVSAGDETYTALNIHAGELASKVSASAFPSRLKLMGEMNAEDFKVLQDNASRLVALDLTDVTIKSYPTPNSLPSMAFASSSSALAALTTILLPKNLECIEADAFYRCVKVQEITIPENVSYIGSNAFAMCVNLKKIIVLSKTPVNLKSNPFPTNTSGITLEVPQGTESDYAASAYWQDLSNQASKVYYNIQIDQNRAFQYNQSEPLTKIEGPGNSTKTVMLGLPNFQPTSYKKNPVHRPGVAFKLYDNKKDVTSMLDPLSSSDIFYPGGYYKVKFYGNVTDPQSLNYPQNHIIDVVFYYNIKITDTSGKAKISFVDLDESNVWRNAEMNKFVEGSSLRPTLFKEGGSYKFTVVSESPNMTPVVKKGSEVVYPDENGIYIITDLQSDVEMDVTMTLAENENAALEAEEILHIGEEEAAQITELNLSGEMTDETFSYIRDNFTSLENLNLSGTENNDIPSGAFAGMENLAHIVIPENITSIGKNAFEGCSQLQSLSLNSVNVIGDGAFKGCTSLTSITLYGNSQTSKTRALTTGINDNSFEGINPNCIIYLAKGLESQISSKSNIVLNGDNKCEALTDIILTDSYAFNIPASFNLGQKNISLSVKLNYLSQDGSKDWKGIVLPFTPTQMVDGKGNKYTIGDSGNHTVSVLSFNENGEKLENQASIEANKPYMIHLNGKPDETVDFTFSTSSVSGTRTADASLMFDVPITPETETILKAGKHFCLYGNYTPIHADTDMYIPDADGYSFNRITDEDIKLTIAPFSVYAKANSPEAGNSFEIGNADTTTGLGKNFYKGHELRLYKDGTNLVIISNEKRDIKIFTVSGMYVTSMTLNPGSNTISLNPGIYIVDGIKVML</sequence>
<evidence type="ECO:0000256" key="4">
    <source>
        <dbReference type="ARBA" id="ARBA00022801"/>
    </source>
</evidence>
<evidence type="ECO:0000256" key="7">
    <source>
        <dbReference type="SAM" id="SignalP"/>
    </source>
</evidence>
<organism evidence="9 10">
    <name type="scientific">Bacteroides stercorirosoris</name>
    <dbReference type="NCBI Taxonomy" id="871324"/>
    <lineage>
        <taxon>Bacteria</taxon>
        <taxon>Pseudomonadati</taxon>
        <taxon>Bacteroidota</taxon>
        <taxon>Bacteroidia</taxon>
        <taxon>Bacteroidales</taxon>
        <taxon>Bacteroidaceae</taxon>
        <taxon>Bacteroides</taxon>
    </lineage>
</organism>
<dbReference type="Pfam" id="PF13734">
    <property type="entry name" value="Inhibitor_I69"/>
    <property type="match status" value="1"/>
</dbReference>
<evidence type="ECO:0000256" key="1">
    <source>
        <dbReference type="ARBA" id="ARBA00009693"/>
    </source>
</evidence>
<feature type="domain" description="Spi protease inhibitor" evidence="8">
    <location>
        <begin position="23"/>
        <end position="108"/>
    </location>
</feature>
<comment type="similarity">
    <text evidence="1">Belongs to the peptidase C10 family.</text>
</comment>
<dbReference type="InterPro" id="IPR000200">
    <property type="entry name" value="Peptidase_C10"/>
</dbReference>
<dbReference type="PANTHER" id="PTHR45661:SF3">
    <property type="entry name" value="IG-LIKE DOMAIN-CONTAINING PROTEIN"/>
    <property type="match status" value="1"/>
</dbReference>
<evidence type="ECO:0000313" key="9">
    <source>
        <dbReference type="EMBL" id="SHJ14451.1"/>
    </source>
</evidence>
<proteinExistence type="inferred from homology"/>
<accession>A0A1M6GWV2</accession>
<dbReference type="InterPro" id="IPR044934">
    <property type="entry name" value="Streptopain_sf"/>
</dbReference>
<evidence type="ECO:0000256" key="5">
    <source>
        <dbReference type="ARBA" id="ARBA00022807"/>
    </source>
</evidence>
<feature type="signal peptide" evidence="7">
    <location>
        <begin position="1"/>
        <end position="23"/>
    </location>
</feature>
<evidence type="ECO:0000259" key="8">
    <source>
        <dbReference type="Pfam" id="PF13734"/>
    </source>
</evidence>
<evidence type="ECO:0000256" key="2">
    <source>
        <dbReference type="ARBA" id="ARBA00022670"/>
    </source>
</evidence>
<dbReference type="InterPro" id="IPR038765">
    <property type="entry name" value="Papain-like_cys_pep_sf"/>
</dbReference>
<dbReference type="GeneID" id="92712827"/>
<evidence type="ECO:0000256" key="6">
    <source>
        <dbReference type="PIRSR" id="PIRSR600200-1"/>
    </source>
</evidence>
<gene>
    <name evidence="9" type="ORF">SAMN05444350_116108</name>
</gene>
<dbReference type="RefSeq" id="WP_073313946.1">
    <property type="nucleotide sequence ID" value="NZ_FQZN01000016.1"/>
</dbReference>
<keyword evidence="10" id="KW-1185">Reference proteome</keyword>
<dbReference type="Pfam" id="PF13306">
    <property type="entry name" value="LRR_5"/>
    <property type="match status" value="3"/>
</dbReference>
<dbReference type="SUPFAM" id="SSF52058">
    <property type="entry name" value="L domain-like"/>
    <property type="match status" value="2"/>
</dbReference>
<evidence type="ECO:0000313" key="10">
    <source>
        <dbReference type="Proteomes" id="UP000184192"/>
    </source>
</evidence>
<keyword evidence="4" id="KW-0378">Hydrolase</keyword>